<dbReference type="SMART" id="SM00255">
    <property type="entry name" value="TIR"/>
    <property type="match status" value="1"/>
</dbReference>
<protein>
    <submittedName>
        <fullName evidence="7">WD40 repeat protein</fullName>
    </submittedName>
</protein>
<dbReference type="InterPro" id="IPR001680">
    <property type="entry name" value="WD40_rpt"/>
</dbReference>
<dbReference type="PROSITE" id="PS50294">
    <property type="entry name" value="WD_REPEATS_REGION"/>
    <property type="match status" value="12"/>
</dbReference>
<feature type="repeat" description="WD" evidence="3">
    <location>
        <begin position="1383"/>
        <end position="1424"/>
    </location>
</feature>
<dbReference type="SUPFAM" id="SSF52200">
    <property type="entry name" value="Toll/Interleukin receptor TIR domain"/>
    <property type="match status" value="1"/>
</dbReference>
<dbReference type="PROSITE" id="PS50837">
    <property type="entry name" value="NACHT"/>
    <property type="match status" value="1"/>
</dbReference>
<dbReference type="SUPFAM" id="SSF141571">
    <property type="entry name" value="Pentapeptide repeat-like"/>
    <property type="match status" value="1"/>
</dbReference>
<dbReference type="SMART" id="SM00320">
    <property type="entry name" value="WD40"/>
    <property type="match status" value="14"/>
</dbReference>
<feature type="repeat" description="WD" evidence="3">
    <location>
        <begin position="1686"/>
        <end position="1727"/>
    </location>
</feature>
<gene>
    <name evidence="7" type="ORF">J2S57_006781</name>
</gene>
<sequence>MQWGANSSASPAIDIFVSYSRADERWAVWVANTLESAGYRTMLQVWDFVPGTNFIEFIDRGISESRLVLALLSPSYLQSRYGRVEWQAAWQAAPEPGAKLVTVRIEECDLHGLLSTITFVDLVDIADPEHAAELLLQRIQEGLDGRAKPALAPGFPAGRPAGGPPPSQRIRERPGGAVRRRGPVVPLYPPTARTPSSRSSVTVLHVAGPRFRGGFGDGPGHSQATDLQARVLADVTQLVHSGAPRPDLVVVSGGLTAGGGRKEFEAALAFLTGLRLSLELDRERLIVVPGRSDVSEAASRAYFSECDADDLTPVPPYWPKWRHFSRMFRELYDGLDDAVFDHGQPWTLFAVPELQVVVAGINTTMAVTHRPEDDYGAIGAPQANWFAGRLHQYEQQGWLRIGVMHGVPGAQAGALRDGASFTRLIAPRLNLLVHGPAAGGSGVQQLGAELTSVSVPAPGGIELLSITADGLRRWAAPDDVQVPEPVRLAATWQRAGTTFAPGPVLLDDGPDEPGEIRSGADPLEAFLGRIEEVCRARYERVRVRHVDSDPPYLIVTHPHEGFTRQSGVGALLGEPEEADVEAFLLATRGADPDLALDLVFAGPPPLPEVRELAHRSQVRLRSFTEFQGLLDLRSYVAGQTARLSADRQYPPDLYVPQRFRELDRPNQPVSDNLVGELMRELGADGGRFILLLGDFGRGKTFAVREVAQRIPMELPHLIPILIELRALDKAHSIEGLVASHLADHGEQNIDLRAFDYMLEHGRIVLLFDGFDELVTRTTYERAADHLETLLRAATGSAKIVVSSRTQHFQSASQVLTALGDRVGLLPQRRLLSIEEFTPGQIRDYLVNHYRGDTAAAQARLRLISGVQNLIELSHNPRMLSFVADLAEERLLAVARVGRALSAAGLYREILSAWLGVEERRTRNVPGAPSGLALDDLWYAVTRLALRLWETNESVLRINDIAEVADTVAGLAEGAMSTAQATHALGTGTLLVRTDDGLFGFIHGSVAEWLVANEIASRLNRNESSLLSQRPLSQLTIDFVCDLTDVRACEEWVERTLPDPQADPVARANAARISTRLRIPAHTDLRGASLPGEDLSYRDLAGVDLTGADLTDARLVGANLTGAHLAHARLVGARLDEAVLTGADLTATDLRRSRMIRTDLRDVTVTGSRWSRVSLIAATLDPALTGAPELRGAARAPGTGVQTELAPAGIGVPYGFHIRFGRLPLPLAYTGDDSTLAVGCDNGSVLIVDTVSGLPVRTLHGHRARVYLVMAGRHNVLVTAGSDGELRMWDSATGAQRWVRGDHADWVWPVVVSHDGHLVATSDSSGAVQILDGLDGTVLHVLGGMEPPVWTAAFSPDDRLLACGASDDTVRLWDTRDGRLAQVLIGHSGSVFRLQFDPSGEFLATSDELGVIRIWESATGTLVHLLTGHTRSVYTMDFSPSGDLLASADTSGTVRLWSLPSGRTAGVVQAHTSSVYQVLFSPDGQNLLSLDSSGVVRLWAVHPDRPEQGQAATFQHELRGHRAAVWPGAFSSDGTQLATASNDGTLRLWDVAEGQSRHTLHGHGRRITSISFSADSSLLAACGNDGVVRLWAPDTGRLTRTRTGSGDTLVSCVFSPAADLLAAASNDGGVHLFGTGDEQGSTRELDVETDNVWAEAFSPDGTVLATANDDDTVGLWFHRTGAQGHTLAEHRGRVRSIGFSPDGRSLVTGCDDRRVRRWDVAGGELLETLEGHDDRVYSVVHNADGSLLASASWDGTVRVWDTRSDVCLHRLRGHVGRLWSAAFHPGADLVAAAGDDASVSLWDARTGRLVSRLGGHVGRIYAVTFNHDGTLLSSAGDDGTVRLWDTRDPAHAALRITLLGTPDGWAALAPDGRYKMEGSLQQDFWYSVGMCRFEPGELDDYLTQVVRRLPVEAPFP</sequence>
<reference evidence="7 8" key="1">
    <citation type="submission" date="2023-07" db="EMBL/GenBank/DDBJ databases">
        <title>Sequencing the genomes of 1000 actinobacteria strains.</title>
        <authorList>
            <person name="Klenk H.-P."/>
        </authorList>
    </citation>
    <scope>NUCLEOTIDE SEQUENCE [LARGE SCALE GENOMIC DNA]</scope>
    <source>
        <strain evidence="7 8">DSM 44388</strain>
    </source>
</reference>
<dbReference type="InterPro" id="IPR007111">
    <property type="entry name" value="NACHT_NTPase"/>
</dbReference>
<feature type="repeat" description="WD" evidence="3">
    <location>
        <begin position="1644"/>
        <end position="1675"/>
    </location>
</feature>
<keyword evidence="2" id="KW-0677">Repeat</keyword>
<dbReference type="InterPro" id="IPR000157">
    <property type="entry name" value="TIR_dom"/>
</dbReference>
<feature type="compositionally biased region" description="Low complexity" evidence="4">
    <location>
        <begin position="149"/>
        <end position="159"/>
    </location>
</feature>
<dbReference type="EMBL" id="JAUSQZ010000001">
    <property type="protein sequence ID" value="MDP9831032.1"/>
    <property type="molecule type" value="Genomic_DNA"/>
</dbReference>
<feature type="region of interest" description="Disordered" evidence="4">
    <location>
        <begin position="147"/>
        <end position="201"/>
    </location>
</feature>
<dbReference type="Gene3D" id="3.60.21.10">
    <property type="match status" value="1"/>
</dbReference>
<dbReference type="Pfam" id="PF05729">
    <property type="entry name" value="NACHT"/>
    <property type="match status" value="1"/>
</dbReference>
<dbReference type="Gene3D" id="3.40.50.300">
    <property type="entry name" value="P-loop containing nucleotide triphosphate hydrolases"/>
    <property type="match status" value="1"/>
</dbReference>
<evidence type="ECO:0000259" key="6">
    <source>
        <dbReference type="PROSITE" id="PS50837"/>
    </source>
</evidence>
<dbReference type="Gene3D" id="2.160.20.80">
    <property type="entry name" value="E3 ubiquitin-protein ligase SopA"/>
    <property type="match status" value="1"/>
</dbReference>
<dbReference type="PROSITE" id="PS00678">
    <property type="entry name" value="WD_REPEATS_1"/>
    <property type="match status" value="4"/>
</dbReference>
<dbReference type="PANTHER" id="PTHR19848">
    <property type="entry name" value="WD40 REPEAT PROTEIN"/>
    <property type="match status" value="1"/>
</dbReference>
<keyword evidence="1 3" id="KW-0853">WD repeat</keyword>
<accession>A0ABT9PEW9</accession>
<dbReference type="InterPro" id="IPR035897">
    <property type="entry name" value="Toll_tir_struct_dom_sf"/>
</dbReference>
<dbReference type="InterPro" id="IPR029052">
    <property type="entry name" value="Metallo-depent_PP-like"/>
</dbReference>
<dbReference type="Pfam" id="PF13676">
    <property type="entry name" value="TIR_2"/>
    <property type="match status" value="1"/>
</dbReference>
<evidence type="ECO:0000256" key="3">
    <source>
        <dbReference type="PROSITE-ProRule" id="PRU00221"/>
    </source>
</evidence>
<dbReference type="SUPFAM" id="SSF50998">
    <property type="entry name" value="Quinoprotein alcohol dehydrogenase-like"/>
    <property type="match status" value="1"/>
</dbReference>
<dbReference type="PROSITE" id="PS50104">
    <property type="entry name" value="TIR"/>
    <property type="match status" value="1"/>
</dbReference>
<evidence type="ECO:0000256" key="4">
    <source>
        <dbReference type="SAM" id="MobiDB-lite"/>
    </source>
</evidence>
<feature type="domain" description="NACHT" evidence="6">
    <location>
        <begin position="687"/>
        <end position="805"/>
    </location>
</feature>
<dbReference type="SUPFAM" id="SSF52540">
    <property type="entry name" value="P-loop containing nucleoside triphosphate hydrolases"/>
    <property type="match status" value="1"/>
</dbReference>
<feature type="repeat" description="WD" evidence="3">
    <location>
        <begin position="1258"/>
        <end position="1289"/>
    </location>
</feature>
<dbReference type="Pfam" id="PF22739">
    <property type="entry name" value="NA-iREase3"/>
    <property type="match status" value="1"/>
</dbReference>
<comment type="caution">
    <text evidence="7">The sequence shown here is derived from an EMBL/GenBank/DDBJ whole genome shotgun (WGS) entry which is preliminary data.</text>
</comment>
<dbReference type="PRINTS" id="PR00320">
    <property type="entry name" value="GPROTEINBRPT"/>
</dbReference>
<dbReference type="SUPFAM" id="SSF56300">
    <property type="entry name" value="Metallo-dependent phosphatases"/>
    <property type="match status" value="1"/>
</dbReference>
<dbReference type="PROSITE" id="PS50082">
    <property type="entry name" value="WD_REPEATS_2"/>
    <property type="match status" value="12"/>
</dbReference>
<evidence type="ECO:0000256" key="2">
    <source>
        <dbReference type="ARBA" id="ARBA00022737"/>
    </source>
</evidence>
<feature type="repeat" description="WD" evidence="3">
    <location>
        <begin position="1812"/>
        <end position="1853"/>
    </location>
</feature>
<dbReference type="Pfam" id="PF00400">
    <property type="entry name" value="WD40"/>
    <property type="match status" value="13"/>
</dbReference>
<evidence type="ECO:0000259" key="5">
    <source>
        <dbReference type="PROSITE" id="PS50104"/>
    </source>
</evidence>
<dbReference type="Gene3D" id="2.130.10.10">
    <property type="entry name" value="YVTN repeat-like/Quinoprotein amine dehydrogenase"/>
    <property type="match status" value="4"/>
</dbReference>
<dbReference type="RefSeq" id="WP_307250415.1">
    <property type="nucleotide sequence ID" value="NZ_JAUSQZ010000001.1"/>
</dbReference>
<dbReference type="InterPro" id="IPR054571">
    <property type="entry name" value="NA-iREase3_dom"/>
</dbReference>
<dbReference type="Proteomes" id="UP001235712">
    <property type="component" value="Unassembled WGS sequence"/>
</dbReference>
<dbReference type="InterPro" id="IPR001646">
    <property type="entry name" value="5peptide_repeat"/>
</dbReference>
<feature type="domain" description="TIR" evidence="5">
    <location>
        <begin position="11"/>
        <end position="143"/>
    </location>
</feature>
<dbReference type="PANTHER" id="PTHR19848:SF8">
    <property type="entry name" value="F-BOX AND WD REPEAT DOMAIN CONTAINING 7"/>
    <property type="match status" value="1"/>
</dbReference>
<evidence type="ECO:0000313" key="8">
    <source>
        <dbReference type="Proteomes" id="UP001235712"/>
    </source>
</evidence>
<dbReference type="Gene3D" id="3.40.50.10140">
    <property type="entry name" value="Toll/interleukin-1 receptor homology (TIR) domain"/>
    <property type="match status" value="1"/>
</dbReference>
<organism evidence="7 8">
    <name type="scientific">Kineosporia succinea</name>
    <dbReference type="NCBI Taxonomy" id="84632"/>
    <lineage>
        <taxon>Bacteria</taxon>
        <taxon>Bacillati</taxon>
        <taxon>Actinomycetota</taxon>
        <taxon>Actinomycetes</taxon>
        <taxon>Kineosporiales</taxon>
        <taxon>Kineosporiaceae</taxon>
        <taxon>Kineosporia</taxon>
    </lineage>
</organism>
<feature type="repeat" description="WD" evidence="3">
    <location>
        <begin position="1770"/>
        <end position="1811"/>
    </location>
</feature>
<keyword evidence="8" id="KW-1185">Reference proteome</keyword>
<dbReference type="Pfam" id="PF00805">
    <property type="entry name" value="Pentapeptide"/>
    <property type="match status" value="1"/>
</dbReference>
<dbReference type="InterPro" id="IPR011047">
    <property type="entry name" value="Quinoprotein_ADH-like_sf"/>
</dbReference>
<dbReference type="CDD" id="cd00200">
    <property type="entry name" value="WD40"/>
    <property type="match status" value="2"/>
</dbReference>
<dbReference type="InterPro" id="IPR027417">
    <property type="entry name" value="P-loop_NTPase"/>
</dbReference>
<dbReference type="InterPro" id="IPR015943">
    <property type="entry name" value="WD40/YVTN_repeat-like_dom_sf"/>
</dbReference>
<feature type="repeat" description="WD" evidence="3">
    <location>
        <begin position="1425"/>
        <end position="1466"/>
    </location>
</feature>
<feature type="repeat" description="WD" evidence="3">
    <location>
        <begin position="1467"/>
        <end position="1498"/>
    </location>
</feature>
<name>A0ABT9PEW9_9ACTN</name>
<evidence type="ECO:0000256" key="1">
    <source>
        <dbReference type="ARBA" id="ARBA00022574"/>
    </source>
</evidence>
<dbReference type="SUPFAM" id="SSF50978">
    <property type="entry name" value="WD40 repeat-like"/>
    <property type="match status" value="2"/>
</dbReference>
<dbReference type="InterPro" id="IPR019775">
    <property type="entry name" value="WD40_repeat_CS"/>
</dbReference>
<feature type="repeat" description="WD" evidence="3">
    <location>
        <begin position="1341"/>
        <end position="1382"/>
    </location>
</feature>
<feature type="repeat" description="WD" evidence="3">
    <location>
        <begin position="1728"/>
        <end position="1769"/>
    </location>
</feature>
<evidence type="ECO:0000313" key="7">
    <source>
        <dbReference type="EMBL" id="MDP9831032.1"/>
    </source>
</evidence>
<feature type="repeat" description="WD" evidence="3">
    <location>
        <begin position="1517"/>
        <end position="1558"/>
    </location>
</feature>
<dbReference type="InterPro" id="IPR036322">
    <property type="entry name" value="WD40_repeat_dom_sf"/>
</dbReference>
<feature type="compositionally biased region" description="Low complexity" evidence="4">
    <location>
        <begin position="190"/>
        <end position="201"/>
    </location>
</feature>
<feature type="repeat" description="WD" evidence="3">
    <location>
        <begin position="1559"/>
        <end position="1600"/>
    </location>
</feature>
<proteinExistence type="predicted"/>
<dbReference type="InterPro" id="IPR020472">
    <property type="entry name" value="WD40_PAC1"/>
</dbReference>